<reference evidence="3" key="1">
    <citation type="submission" date="2016-11" db="UniProtKB">
        <authorList>
            <consortium name="WormBaseParasite"/>
        </authorList>
    </citation>
    <scope>IDENTIFICATION</scope>
</reference>
<protein>
    <submittedName>
        <fullName evidence="3">Protein kinase domain-containing protein</fullName>
    </submittedName>
</protein>
<name>A0A1I7Z5P8_9BILA</name>
<accession>A0A1I7Z5P8</accession>
<evidence type="ECO:0000256" key="1">
    <source>
        <dbReference type="SAM" id="MobiDB-lite"/>
    </source>
</evidence>
<sequence length="501" mass="54795">MESRDFAEINVASEMLLKRRSPSLLSLRSTSTGGYMPLQDLSPDEAPSSRTSTTSLRSESWSVGDEAFDCFVTVHWRNSSAIKLTSSRYRCRCTCEHIGERGQPVSAGEVDSAPSSLSPGSVEFREAFRVKYDYDRDTTLRFELFSAPGERPAPSHLPTAMSVENVVIRLRNPLSDPMATSWTPLGSFECDLNGLAHRGVASGHLASSPFAADVSVFAERAPIVNASTPAPNHELRFDVTATGLERRGKLKHIDMEVYLQIHRRLDKTGTFAMIYSSDKTHDSRMTMSTHSMDSPSASHAFFRFPEFVLKRSSILGDRFDRQLRFTLINAATGDVIGETETSYSHLVHGSQTFKLSQRDSNGNTLFGVGRRAHNSCVGQLHVNVFVDQTAMNGAGAPSRSTAALSLNSIGEDACSTSSGSSSCSTLNDSSMCGSNRNSRSSTKSSSEEEYRSVLEKDVLYVDGNTQAYLISLVAPTKRVVLQPSYAQAKADQLTAQILGYR</sequence>
<proteinExistence type="predicted"/>
<feature type="compositionally biased region" description="Low complexity" evidence="1">
    <location>
        <begin position="48"/>
        <end position="57"/>
    </location>
</feature>
<dbReference type="WBParaSite" id="L893_g23111.t1">
    <property type="protein sequence ID" value="L893_g23111.t1"/>
    <property type="gene ID" value="L893_g23111"/>
</dbReference>
<feature type="region of interest" description="Disordered" evidence="1">
    <location>
        <begin position="29"/>
        <end position="57"/>
    </location>
</feature>
<feature type="compositionally biased region" description="Low complexity" evidence="1">
    <location>
        <begin position="416"/>
        <end position="444"/>
    </location>
</feature>
<feature type="region of interest" description="Disordered" evidence="1">
    <location>
        <begin position="416"/>
        <end position="448"/>
    </location>
</feature>
<keyword evidence="2" id="KW-1185">Reference proteome</keyword>
<dbReference type="Proteomes" id="UP000095287">
    <property type="component" value="Unplaced"/>
</dbReference>
<evidence type="ECO:0000313" key="2">
    <source>
        <dbReference type="Proteomes" id="UP000095287"/>
    </source>
</evidence>
<dbReference type="AlphaFoldDB" id="A0A1I7Z5P8"/>
<evidence type="ECO:0000313" key="3">
    <source>
        <dbReference type="WBParaSite" id="L893_g23111.t1"/>
    </source>
</evidence>
<organism evidence="2 3">
    <name type="scientific">Steinernema glaseri</name>
    <dbReference type="NCBI Taxonomy" id="37863"/>
    <lineage>
        <taxon>Eukaryota</taxon>
        <taxon>Metazoa</taxon>
        <taxon>Ecdysozoa</taxon>
        <taxon>Nematoda</taxon>
        <taxon>Chromadorea</taxon>
        <taxon>Rhabditida</taxon>
        <taxon>Tylenchina</taxon>
        <taxon>Panagrolaimomorpha</taxon>
        <taxon>Strongyloidoidea</taxon>
        <taxon>Steinernematidae</taxon>
        <taxon>Steinernema</taxon>
    </lineage>
</organism>